<proteinExistence type="predicted"/>
<dbReference type="EMBL" id="CYZK01000003">
    <property type="protein sequence ID" value="CUN74102.1"/>
    <property type="molecule type" value="Genomic_DNA"/>
</dbReference>
<gene>
    <name evidence="3" type="ORF">comes_14400</name>
    <name evidence="2" type="ORF">ERS852481_00742</name>
</gene>
<feature type="region of interest" description="Disordered" evidence="1">
    <location>
        <begin position="39"/>
        <end position="85"/>
    </location>
</feature>
<accession>A0A173YJD1</accession>
<feature type="compositionally biased region" description="Acidic residues" evidence="1">
    <location>
        <begin position="53"/>
        <end position="66"/>
    </location>
</feature>
<evidence type="ECO:0000313" key="3">
    <source>
        <dbReference type="EMBL" id="GLG86895.1"/>
    </source>
</evidence>
<evidence type="ECO:0000313" key="4">
    <source>
        <dbReference type="Proteomes" id="UP000095362"/>
    </source>
</evidence>
<evidence type="ECO:0000256" key="1">
    <source>
        <dbReference type="SAM" id="MobiDB-lite"/>
    </source>
</evidence>
<reference evidence="3" key="3">
    <citation type="submission" date="2022-11" db="EMBL/GenBank/DDBJ databases">
        <title>Draft genome sequence of Coprococcus comes strain 31264.</title>
        <authorList>
            <person name="Hisatomi A."/>
            <person name="Ohkuma M."/>
            <person name="Sakamoto M."/>
        </authorList>
    </citation>
    <scope>NUCLEOTIDE SEQUENCE</scope>
    <source>
        <strain evidence="3">JCM 31264</strain>
    </source>
</reference>
<dbReference type="EMBL" id="BSCI01000007">
    <property type="protein sequence ID" value="GLG86895.1"/>
    <property type="molecule type" value="Genomic_DNA"/>
</dbReference>
<organism evidence="3 5">
    <name type="scientific">Coprococcus comes</name>
    <dbReference type="NCBI Taxonomy" id="410072"/>
    <lineage>
        <taxon>Bacteria</taxon>
        <taxon>Bacillati</taxon>
        <taxon>Bacillota</taxon>
        <taxon>Clostridia</taxon>
        <taxon>Lachnospirales</taxon>
        <taxon>Lachnospiraceae</taxon>
        <taxon>Coprococcus</taxon>
    </lineage>
</organism>
<reference evidence="2 4" key="1">
    <citation type="submission" date="2015-09" db="EMBL/GenBank/DDBJ databases">
        <authorList>
            <consortium name="Pathogen Informatics"/>
        </authorList>
    </citation>
    <scope>NUCLEOTIDE SEQUENCE [LARGE SCALE GENOMIC DNA]</scope>
    <source>
        <strain evidence="2 4">2789STDY5834866</strain>
    </source>
</reference>
<feature type="compositionally biased region" description="Basic and acidic residues" evidence="1">
    <location>
        <begin position="67"/>
        <end position="85"/>
    </location>
</feature>
<sequence length="85" mass="9660">MYKVIKHFIDLHDNDHSYNEGDIFPREGVDVSKERIEELAGSNNKQHSPLIELVEETSDNATDTDVDEKPPEAGKKEPENKEPAE</sequence>
<protein>
    <submittedName>
        <fullName evidence="3">Uncharacterized protein</fullName>
    </submittedName>
</protein>
<dbReference type="Proteomes" id="UP001145109">
    <property type="component" value="Unassembled WGS sequence"/>
</dbReference>
<name>A0A173YJD1_9FIRM</name>
<dbReference type="AlphaFoldDB" id="A0A173YJD1"/>
<dbReference type="RefSeq" id="WP_055247311.1">
    <property type="nucleotide sequence ID" value="NZ_BSCI01000007.1"/>
</dbReference>
<evidence type="ECO:0000313" key="5">
    <source>
        <dbReference type="Proteomes" id="UP001145109"/>
    </source>
</evidence>
<reference evidence="3" key="2">
    <citation type="submission" date="2022-09" db="EMBL/GenBank/DDBJ databases">
        <title>Draft genome sequence of Coprococcus comes strain 31264.</title>
        <authorList>
            <person name="Atsushi H."/>
            <person name="Moriya O."/>
            <person name="Mitsuo S."/>
        </authorList>
    </citation>
    <scope>NUCLEOTIDE SEQUENCE</scope>
    <source>
        <strain evidence="3">JCM 31264</strain>
    </source>
</reference>
<evidence type="ECO:0000313" key="2">
    <source>
        <dbReference type="EMBL" id="CUN74102.1"/>
    </source>
</evidence>
<dbReference type="Proteomes" id="UP000095362">
    <property type="component" value="Unassembled WGS sequence"/>
</dbReference>